<protein>
    <recommendedName>
        <fullName evidence="2">RNA pseudouridylate synthase</fullName>
    </recommendedName>
    <alternativeName>
        <fullName evidence="3">RNA-uridine isomerase</fullName>
    </alternativeName>
</protein>
<dbReference type="PANTHER" id="PTHR21600:SF84">
    <property type="entry name" value="PSEUDOURIDINE SYNTHASE RSUA_RLUA-LIKE DOMAIN-CONTAINING PROTEIN"/>
    <property type="match status" value="1"/>
</dbReference>
<dbReference type="InterPro" id="IPR050188">
    <property type="entry name" value="RluA_PseudoU_synthase"/>
</dbReference>
<dbReference type="Pfam" id="PF00849">
    <property type="entry name" value="PseudoU_synth_2"/>
    <property type="match status" value="1"/>
</dbReference>
<dbReference type="OrthoDB" id="9807829at2"/>
<reference evidence="5 6" key="1">
    <citation type="submission" date="2019-07" db="EMBL/GenBank/DDBJ databases">
        <title>Whole genome shotgun sequence of Cellulomonas soli NBRC 109434.</title>
        <authorList>
            <person name="Hosoyama A."/>
            <person name="Uohara A."/>
            <person name="Ohji S."/>
            <person name="Ichikawa N."/>
        </authorList>
    </citation>
    <scope>NUCLEOTIDE SEQUENCE [LARGE SCALE GENOMIC DNA]</scope>
    <source>
        <strain evidence="5 6">NBRC 109434</strain>
    </source>
</reference>
<dbReference type="InterPro" id="IPR006224">
    <property type="entry name" value="PsdUridine_synth_RluA-like_CS"/>
</dbReference>
<keyword evidence="6" id="KW-1185">Reference proteome</keyword>
<evidence type="ECO:0000256" key="2">
    <source>
        <dbReference type="ARBA" id="ARBA00031870"/>
    </source>
</evidence>
<dbReference type="PROSITE" id="PS01129">
    <property type="entry name" value="PSI_RLU"/>
    <property type="match status" value="1"/>
</dbReference>
<dbReference type="SUPFAM" id="SSF55120">
    <property type="entry name" value="Pseudouridine synthase"/>
    <property type="match status" value="1"/>
</dbReference>
<evidence type="ECO:0000256" key="3">
    <source>
        <dbReference type="ARBA" id="ARBA00033164"/>
    </source>
</evidence>
<dbReference type="AlphaFoldDB" id="A0A512PE68"/>
<name>A0A512PE68_9CELL</name>
<dbReference type="PANTHER" id="PTHR21600">
    <property type="entry name" value="MITOCHONDRIAL RNA PSEUDOURIDINE SYNTHASE"/>
    <property type="match status" value="1"/>
</dbReference>
<dbReference type="GO" id="GO:0009982">
    <property type="term" value="F:pseudouridine synthase activity"/>
    <property type="evidence" value="ECO:0007669"/>
    <property type="project" value="InterPro"/>
</dbReference>
<dbReference type="Proteomes" id="UP000321798">
    <property type="component" value="Unassembled WGS sequence"/>
</dbReference>
<evidence type="ECO:0000256" key="1">
    <source>
        <dbReference type="ARBA" id="ARBA00000073"/>
    </source>
</evidence>
<sequence length="307" mass="34906">MPPRSPLPARHGLAAAWLRTPDRDPSGVHPWPTMGTWLRDRLPDGVDVPGMLAQQRFVDESGHPVREDDPYTPHTFVWFHRDLRDEPHVPGTIHVVHRDERLVVVDKPAFLSSIPRGRHVTQSVVVRLRDELGLPELSPLHRLDRITSGLLMLATERRWRAPYQSVFEHRAMHKTYWALAPLSPDLTLPTVVRNHIHKERGQLRAQVVPGAPVNAETRIELESQVGEHGIYRLTPRTGRTHQLRLHLLGLGIPIVDDPLYPDVHDVPVDDFSHPLQLLAGELAFTDPLDDEPRRFRSVRRLPLAAGS</sequence>
<dbReference type="RefSeq" id="WP_146953247.1">
    <property type="nucleotide sequence ID" value="NZ_BAABBJ010000007.1"/>
</dbReference>
<dbReference type="EMBL" id="BKAL01000007">
    <property type="protein sequence ID" value="GEP69504.1"/>
    <property type="molecule type" value="Genomic_DNA"/>
</dbReference>
<dbReference type="Gene3D" id="3.30.2350.10">
    <property type="entry name" value="Pseudouridine synthase"/>
    <property type="match status" value="1"/>
</dbReference>
<proteinExistence type="predicted"/>
<dbReference type="InterPro" id="IPR020103">
    <property type="entry name" value="PsdUridine_synth_cat_dom_sf"/>
</dbReference>
<dbReference type="GO" id="GO:0003723">
    <property type="term" value="F:RNA binding"/>
    <property type="evidence" value="ECO:0007669"/>
    <property type="project" value="InterPro"/>
</dbReference>
<organism evidence="5 6">
    <name type="scientific">Cellulomonas soli</name>
    <dbReference type="NCBI Taxonomy" id="931535"/>
    <lineage>
        <taxon>Bacteria</taxon>
        <taxon>Bacillati</taxon>
        <taxon>Actinomycetota</taxon>
        <taxon>Actinomycetes</taxon>
        <taxon>Micrococcales</taxon>
        <taxon>Cellulomonadaceae</taxon>
        <taxon>Cellulomonas</taxon>
    </lineage>
</organism>
<dbReference type="GO" id="GO:0140098">
    <property type="term" value="F:catalytic activity, acting on RNA"/>
    <property type="evidence" value="ECO:0007669"/>
    <property type="project" value="UniProtKB-ARBA"/>
</dbReference>
<feature type="domain" description="Pseudouridine synthase RsuA/RluA-like" evidence="4">
    <location>
        <begin position="102"/>
        <end position="247"/>
    </location>
</feature>
<evidence type="ECO:0000259" key="4">
    <source>
        <dbReference type="Pfam" id="PF00849"/>
    </source>
</evidence>
<accession>A0A512PE68</accession>
<comment type="caution">
    <text evidence="5">The sequence shown here is derived from an EMBL/GenBank/DDBJ whole genome shotgun (WGS) entry which is preliminary data.</text>
</comment>
<comment type="catalytic activity">
    <reaction evidence="1">
        <text>a uridine in RNA = a pseudouridine in RNA</text>
        <dbReference type="Rhea" id="RHEA:48348"/>
        <dbReference type="Rhea" id="RHEA-COMP:12068"/>
        <dbReference type="Rhea" id="RHEA-COMP:12069"/>
        <dbReference type="ChEBI" id="CHEBI:65314"/>
        <dbReference type="ChEBI" id="CHEBI:65315"/>
    </reaction>
</comment>
<dbReference type="InterPro" id="IPR006145">
    <property type="entry name" value="PsdUridine_synth_RsuA/RluA"/>
</dbReference>
<evidence type="ECO:0000313" key="6">
    <source>
        <dbReference type="Proteomes" id="UP000321798"/>
    </source>
</evidence>
<dbReference type="GO" id="GO:0000455">
    <property type="term" value="P:enzyme-directed rRNA pseudouridine synthesis"/>
    <property type="evidence" value="ECO:0007669"/>
    <property type="project" value="TreeGrafter"/>
</dbReference>
<gene>
    <name evidence="5" type="ORF">CSO01_22190</name>
</gene>
<evidence type="ECO:0000313" key="5">
    <source>
        <dbReference type="EMBL" id="GEP69504.1"/>
    </source>
</evidence>